<feature type="transmembrane region" description="Helical" evidence="6">
    <location>
        <begin position="121"/>
        <end position="140"/>
    </location>
</feature>
<feature type="transmembrane region" description="Helical" evidence="6">
    <location>
        <begin position="95"/>
        <end position="114"/>
    </location>
</feature>
<feature type="transmembrane region" description="Helical" evidence="6">
    <location>
        <begin position="61"/>
        <end position="83"/>
    </location>
</feature>
<dbReference type="PANTHER" id="PTHR30178:SF3">
    <property type="entry name" value="SUCCINATE-ACETATE_PROTON SYMPORTER SATP"/>
    <property type="match status" value="1"/>
</dbReference>
<organism evidence="7 8">
    <name type="scientific">Plebeiibacterium sediminum</name>
    <dbReference type="NCBI Taxonomy" id="2992112"/>
    <lineage>
        <taxon>Bacteria</taxon>
        <taxon>Pseudomonadati</taxon>
        <taxon>Bacteroidota</taxon>
        <taxon>Bacteroidia</taxon>
        <taxon>Marinilabiliales</taxon>
        <taxon>Marinilabiliaceae</taxon>
        <taxon>Plebeiibacterium</taxon>
    </lineage>
</organism>
<dbReference type="EMBL" id="JAPDPJ010000061">
    <property type="protein sequence ID" value="MCW3788682.1"/>
    <property type="molecule type" value="Genomic_DNA"/>
</dbReference>
<dbReference type="GO" id="GO:0015360">
    <property type="term" value="F:acetate:proton symporter activity"/>
    <property type="evidence" value="ECO:0007669"/>
    <property type="project" value="TreeGrafter"/>
</dbReference>
<evidence type="ECO:0000313" key="7">
    <source>
        <dbReference type="EMBL" id="MCW3788682.1"/>
    </source>
</evidence>
<keyword evidence="4 6" id="KW-1133">Transmembrane helix</keyword>
<dbReference type="PANTHER" id="PTHR30178">
    <property type="entry name" value="INNER MEMBRANE PROTEIN YAAH"/>
    <property type="match status" value="1"/>
</dbReference>
<evidence type="ECO:0000256" key="6">
    <source>
        <dbReference type="SAM" id="Phobius"/>
    </source>
</evidence>
<evidence type="ECO:0000256" key="5">
    <source>
        <dbReference type="ARBA" id="ARBA00023136"/>
    </source>
</evidence>
<evidence type="ECO:0000256" key="3">
    <source>
        <dbReference type="ARBA" id="ARBA00022692"/>
    </source>
</evidence>
<evidence type="ECO:0000256" key="2">
    <source>
        <dbReference type="ARBA" id="ARBA00005587"/>
    </source>
</evidence>
<sequence>MMKNGNPAVVGLAGFGLTTLLLQFHNLGWIGIGPVLAMGIIFGGLAQMIAGFQEQKMGNNFGYSAFVAYGSFWIGLGIIWILNHFDIYKSSHSDVGFYLVGWTLYTIIMFIASWRVHMAMAVTFGTLLLGFILLDLAHFGMPQLTVFAAIDLIICALAAWYMMGAIIINDLAGKVVFPLGKKIIE</sequence>
<keyword evidence="8" id="KW-1185">Reference proteome</keyword>
<reference evidence="7" key="1">
    <citation type="submission" date="2022-10" db="EMBL/GenBank/DDBJ databases">
        <authorList>
            <person name="Yu W.X."/>
        </authorList>
    </citation>
    <scope>NUCLEOTIDE SEQUENCE</scope>
    <source>
        <strain evidence="7">AAT</strain>
    </source>
</reference>
<dbReference type="RefSeq" id="WP_301192239.1">
    <property type="nucleotide sequence ID" value="NZ_JAPDPJ010000061.1"/>
</dbReference>
<comment type="caution">
    <text evidence="7">The sequence shown here is derived from an EMBL/GenBank/DDBJ whole genome shotgun (WGS) entry which is preliminary data.</text>
</comment>
<evidence type="ECO:0000313" key="8">
    <source>
        <dbReference type="Proteomes" id="UP001209229"/>
    </source>
</evidence>
<gene>
    <name evidence="7" type="ORF">OM075_19590</name>
</gene>
<protein>
    <submittedName>
        <fullName evidence="7">Acetate uptake transporter</fullName>
    </submittedName>
</protein>
<feature type="transmembrane region" description="Helical" evidence="6">
    <location>
        <begin position="30"/>
        <end position="49"/>
    </location>
</feature>
<feature type="transmembrane region" description="Helical" evidence="6">
    <location>
        <begin position="7"/>
        <end position="24"/>
    </location>
</feature>
<comment type="subcellular location">
    <subcellularLocation>
        <location evidence="1">Membrane</location>
        <topology evidence="1">Multi-pass membrane protein</topology>
    </subcellularLocation>
</comment>
<dbReference type="InterPro" id="IPR047623">
    <property type="entry name" value="SatP"/>
</dbReference>
<dbReference type="NCBIfam" id="NF038013">
    <property type="entry name" value="AceTr_1"/>
    <property type="match status" value="1"/>
</dbReference>
<dbReference type="GO" id="GO:0005886">
    <property type="term" value="C:plasma membrane"/>
    <property type="evidence" value="ECO:0007669"/>
    <property type="project" value="TreeGrafter"/>
</dbReference>
<feature type="transmembrane region" description="Helical" evidence="6">
    <location>
        <begin position="146"/>
        <end position="168"/>
    </location>
</feature>
<dbReference type="Pfam" id="PF01184">
    <property type="entry name" value="Gpr1_Fun34_YaaH"/>
    <property type="match status" value="1"/>
</dbReference>
<comment type="similarity">
    <text evidence="2">Belongs to the acetate uptake transporter (AceTr) (TC 2.A.96) family.</text>
</comment>
<evidence type="ECO:0000256" key="1">
    <source>
        <dbReference type="ARBA" id="ARBA00004141"/>
    </source>
</evidence>
<dbReference type="Proteomes" id="UP001209229">
    <property type="component" value="Unassembled WGS sequence"/>
</dbReference>
<proteinExistence type="inferred from homology"/>
<keyword evidence="3 6" id="KW-0812">Transmembrane</keyword>
<accession>A0AAE3M840</accession>
<dbReference type="GO" id="GO:0071422">
    <property type="term" value="P:succinate transmembrane transport"/>
    <property type="evidence" value="ECO:0007669"/>
    <property type="project" value="TreeGrafter"/>
</dbReference>
<keyword evidence="5 6" id="KW-0472">Membrane</keyword>
<name>A0AAE3M840_9BACT</name>
<dbReference type="InterPro" id="IPR000791">
    <property type="entry name" value="Gpr1/Fun34/SatP-like"/>
</dbReference>
<dbReference type="AlphaFoldDB" id="A0AAE3M840"/>
<evidence type="ECO:0000256" key="4">
    <source>
        <dbReference type="ARBA" id="ARBA00022989"/>
    </source>
</evidence>